<proteinExistence type="predicted"/>
<keyword evidence="1" id="KW-0472">Membrane</keyword>
<keyword evidence="3" id="KW-0418">Kinase</keyword>
<reference evidence="3 4" key="1">
    <citation type="journal article" date="2020" name="ISME J.">
        <title>Parallel Reductive Genome Evolution in Desulfovibrio Ectosymbionts Independently Acquired by Trichonympha Protists in the Termite Gut.</title>
        <authorList>
            <person name="Takeuchi M."/>
            <person name="Kuwahara H."/>
            <person name="Murakami T."/>
            <person name="Takahashi K."/>
            <person name="Kajitani R."/>
            <person name="Toyoda A."/>
            <person name="Itoh T."/>
            <person name="Ohkuma M."/>
            <person name="Hongoh Y."/>
        </authorList>
    </citation>
    <scope>NUCLEOTIDE SEQUENCE [LARGE SCALE GENOMIC DNA]</scope>
    <source>
        <strain evidence="3">ZnDsv-02</strain>
    </source>
</reference>
<evidence type="ECO:0000256" key="2">
    <source>
        <dbReference type="SAM" id="SignalP"/>
    </source>
</evidence>
<keyword evidence="2" id="KW-0732">Signal</keyword>
<feature type="chain" id="PRO_5026832555" evidence="2">
    <location>
        <begin position="27"/>
        <end position="661"/>
    </location>
</feature>
<dbReference type="AlphaFoldDB" id="A0A6L2R5B1"/>
<keyword evidence="1" id="KW-1133">Transmembrane helix</keyword>
<dbReference type="PROSITE" id="PS51257">
    <property type="entry name" value="PROKAR_LIPOPROTEIN"/>
    <property type="match status" value="1"/>
</dbReference>
<dbReference type="GO" id="GO:0016301">
    <property type="term" value="F:kinase activity"/>
    <property type="evidence" value="ECO:0007669"/>
    <property type="project" value="UniProtKB-KW"/>
</dbReference>
<feature type="transmembrane region" description="Helical" evidence="1">
    <location>
        <begin position="203"/>
        <end position="223"/>
    </location>
</feature>
<evidence type="ECO:0000256" key="1">
    <source>
        <dbReference type="SAM" id="Phobius"/>
    </source>
</evidence>
<organism evidence="3 4">
    <name type="scientific">Candidatus Desulfovibrio kirbyi</name>
    <dbReference type="NCBI Taxonomy" id="2696086"/>
    <lineage>
        <taxon>Bacteria</taxon>
        <taxon>Pseudomonadati</taxon>
        <taxon>Thermodesulfobacteriota</taxon>
        <taxon>Desulfovibrionia</taxon>
        <taxon>Desulfovibrionales</taxon>
        <taxon>Desulfovibrionaceae</taxon>
        <taxon>Desulfovibrio</taxon>
    </lineage>
</organism>
<dbReference type="Proteomes" id="UP000505077">
    <property type="component" value="Unassembled WGS sequence"/>
</dbReference>
<sequence length="661" mass="70127">MVGRYLLVIVASIACLCGGLRTVAAASVPLEAASASGMPFSPIFTFLLDEVGDMTVEEVAAPATARVFSPLAGLRAVSDKNGVVWLRFELSSAMSGFLDMGESVPGVPLLYVSPSSGGPQEWREQRAAGHNLFLLPQSEETLTCLVRVEGVPGLWFAPVLRAWQDLPGNWSRLSRAAAMLVLAVVMALCLLRGLSESGQWRIWAALYVSVALAQGVIGVPAYSGAHISFYEAAGIMTPGVALMLLPHVGRHLINARGRSRVLDIQFLLLSLPGALLALMPFLQNFTWMTRYLELWPVGMLLFVPSALGACIMGFNGAGRFLFGCILPPVFAVAGVLGLQSEYPACLSASLPLWGVALSAMLIAAMARSREFAENTIVPEGKAVSALSGTGEALDDPNLRLIAPSLSSDGEQQFVLHSGSADCVSAESLADSLRQPVERLLQEGVALERCALPPAARQYVENMLNSGRNMATIIDEQAGCGKFPQAPSAPFNLQHLMREAHDTVVSIADAETTSAEDSGILAPPEVVDAPAGRPPLPELTTPEKITDDAALLTIAEPIAASPEPAPRQTADDTNIQLVQRLDSAMQDAHDGIRIRCASLVGEAARRIAEESDAYGLRVLARMARCVEKAAGANDVAAINDLLPDLVATVERTRIAIAVMSKK</sequence>
<feature type="signal peptide" evidence="2">
    <location>
        <begin position="1"/>
        <end position="26"/>
    </location>
</feature>
<feature type="transmembrane region" description="Helical" evidence="1">
    <location>
        <begin position="320"/>
        <end position="338"/>
    </location>
</feature>
<name>A0A6L2R5B1_9BACT</name>
<keyword evidence="1" id="KW-0812">Transmembrane</keyword>
<evidence type="ECO:0000313" key="3">
    <source>
        <dbReference type="EMBL" id="GFH62727.1"/>
    </source>
</evidence>
<evidence type="ECO:0000313" key="4">
    <source>
        <dbReference type="Proteomes" id="UP000505077"/>
    </source>
</evidence>
<keyword evidence="3" id="KW-0808">Transferase</keyword>
<feature type="transmembrane region" description="Helical" evidence="1">
    <location>
        <begin position="350"/>
        <end position="366"/>
    </location>
</feature>
<protein>
    <submittedName>
        <fullName evidence="3">Putative signal taransduction histidine kinase</fullName>
    </submittedName>
</protein>
<gene>
    <name evidence="3" type="ORF">ZNDK_0498</name>
</gene>
<dbReference type="EMBL" id="BLLL01000004">
    <property type="protein sequence ID" value="GFH62727.1"/>
    <property type="molecule type" value="Genomic_DNA"/>
</dbReference>
<feature type="transmembrane region" description="Helical" evidence="1">
    <location>
        <begin position="294"/>
        <end position="313"/>
    </location>
</feature>
<accession>A0A6L2R5B1</accession>
<feature type="transmembrane region" description="Helical" evidence="1">
    <location>
        <begin position="229"/>
        <end position="249"/>
    </location>
</feature>
<feature type="transmembrane region" description="Helical" evidence="1">
    <location>
        <begin position="261"/>
        <end position="282"/>
    </location>
</feature>
<feature type="transmembrane region" description="Helical" evidence="1">
    <location>
        <begin position="173"/>
        <end position="191"/>
    </location>
</feature>
<comment type="caution">
    <text evidence="3">The sequence shown here is derived from an EMBL/GenBank/DDBJ whole genome shotgun (WGS) entry which is preliminary data.</text>
</comment>